<keyword evidence="2" id="KW-1185">Reference proteome</keyword>
<proteinExistence type="predicted"/>
<comment type="caution">
    <text evidence="1">The sequence shown here is derived from an EMBL/GenBank/DDBJ whole genome shotgun (WGS) entry which is preliminary data.</text>
</comment>
<name>A0ABW1JKM3_9NOCA</name>
<organism evidence="1 2">
    <name type="scientific">Nocardia lasii</name>
    <dbReference type="NCBI Taxonomy" id="1616107"/>
    <lineage>
        <taxon>Bacteria</taxon>
        <taxon>Bacillati</taxon>
        <taxon>Actinomycetota</taxon>
        <taxon>Actinomycetes</taxon>
        <taxon>Mycobacteriales</taxon>
        <taxon>Nocardiaceae</taxon>
        <taxon>Nocardia</taxon>
    </lineage>
</organism>
<evidence type="ECO:0000313" key="2">
    <source>
        <dbReference type="Proteomes" id="UP001596223"/>
    </source>
</evidence>
<sequence length="117" mass="12939">MSYVFDVDDETVWSPSLRVGELFVRMHTDICSVLGVATGLTAIANDMYEIDIDVFERTTLTVFEEYSSSGNGAFRAMLGATLGPSLNILNYCRRPVAPRSSEEKDFMSWAAGLGMPR</sequence>
<dbReference type="Pfam" id="PF19564">
    <property type="entry name" value="DUF6086"/>
    <property type="match status" value="1"/>
</dbReference>
<protein>
    <submittedName>
        <fullName evidence="1">DUF6086 family protein</fullName>
    </submittedName>
</protein>
<gene>
    <name evidence="1" type="ORF">ACFP3H_00190</name>
</gene>
<reference evidence="2" key="1">
    <citation type="journal article" date="2019" name="Int. J. Syst. Evol. Microbiol.">
        <title>The Global Catalogue of Microorganisms (GCM) 10K type strain sequencing project: providing services to taxonomists for standard genome sequencing and annotation.</title>
        <authorList>
            <consortium name="The Broad Institute Genomics Platform"/>
            <consortium name="The Broad Institute Genome Sequencing Center for Infectious Disease"/>
            <person name="Wu L."/>
            <person name="Ma J."/>
        </authorList>
    </citation>
    <scope>NUCLEOTIDE SEQUENCE [LARGE SCALE GENOMIC DNA]</scope>
    <source>
        <strain evidence="2">CCUG 36956</strain>
    </source>
</reference>
<dbReference type="InterPro" id="IPR045732">
    <property type="entry name" value="DUF6086"/>
</dbReference>
<accession>A0ABW1JKM3</accession>
<dbReference type="EMBL" id="JBHSQN010000001">
    <property type="protein sequence ID" value="MFC6009460.1"/>
    <property type="molecule type" value="Genomic_DNA"/>
</dbReference>
<evidence type="ECO:0000313" key="1">
    <source>
        <dbReference type="EMBL" id="MFC6009460.1"/>
    </source>
</evidence>
<dbReference type="RefSeq" id="WP_378597893.1">
    <property type="nucleotide sequence ID" value="NZ_JBHSQN010000001.1"/>
</dbReference>
<dbReference type="Proteomes" id="UP001596223">
    <property type="component" value="Unassembled WGS sequence"/>
</dbReference>